<protein>
    <submittedName>
        <fullName evidence="1">Uncharacterized protein</fullName>
    </submittedName>
</protein>
<evidence type="ECO:0000313" key="2">
    <source>
        <dbReference type="Proteomes" id="UP000308365"/>
    </source>
</evidence>
<comment type="caution">
    <text evidence="1">The sequence shown here is derived from an EMBL/GenBank/DDBJ whole genome shotgun (WGS) entry which is preliminary data.</text>
</comment>
<dbReference type="AlphaFoldDB" id="A0A4U1FE28"/>
<gene>
    <name evidence="1" type="ORF">EI555_005078</name>
</gene>
<proteinExistence type="predicted"/>
<organism evidence="1 2">
    <name type="scientific">Monodon monoceros</name>
    <name type="common">Narwhal</name>
    <name type="synonym">Ceratodon monodon</name>
    <dbReference type="NCBI Taxonomy" id="40151"/>
    <lineage>
        <taxon>Eukaryota</taxon>
        <taxon>Metazoa</taxon>
        <taxon>Chordata</taxon>
        <taxon>Craniata</taxon>
        <taxon>Vertebrata</taxon>
        <taxon>Euteleostomi</taxon>
        <taxon>Mammalia</taxon>
        <taxon>Eutheria</taxon>
        <taxon>Laurasiatheria</taxon>
        <taxon>Artiodactyla</taxon>
        <taxon>Whippomorpha</taxon>
        <taxon>Cetacea</taxon>
        <taxon>Odontoceti</taxon>
        <taxon>Monodontidae</taxon>
        <taxon>Monodon</taxon>
    </lineage>
</organism>
<dbReference type="EMBL" id="RWIC01000186">
    <property type="protein sequence ID" value="TKC47948.1"/>
    <property type="molecule type" value="Genomic_DNA"/>
</dbReference>
<accession>A0A4U1FE28</accession>
<sequence>MKYLENITRLMPTIEAVLHVNNSADTLEKPGQLIEMFKNVEELKEELRRTTGMSNRSIDNLLAIPTPDNRAEIFSSVFWWHSCDANVTSPKLEDAMKEFCSIPLPERSHLSYLIGLTLLHYLDIYNFTYKASCY</sequence>
<reference evidence="2" key="1">
    <citation type="journal article" date="2019" name="IScience">
        <title>Narwhal Genome Reveals Long-Term Low Genetic Diversity despite Current Large Abundance Size.</title>
        <authorList>
            <person name="Westbury M.V."/>
            <person name="Petersen B."/>
            <person name="Garde E."/>
            <person name="Heide-Jorgensen M.P."/>
            <person name="Lorenzen E.D."/>
        </authorList>
    </citation>
    <scope>NUCLEOTIDE SEQUENCE [LARGE SCALE GENOMIC DNA]</scope>
</reference>
<name>A0A4U1FE28_MONMO</name>
<evidence type="ECO:0000313" key="1">
    <source>
        <dbReference type="EMBL" id="TKC47948.1"/>
    </source>
</evidence>
<dbReference type="Proteomes" id="UP000308365">
    <property type="component" value="Unassembled WGS sequence"/>
</dbReference>